<gene>
    <name evidence="1" type="ORF">QR79_13280</name>
</gene>
<sequence length="84" mass="9042">MRHDSTGIAATEQVGQSKVVNIGKVLRENVGNVKQVTIGDELEIVVGKSTLVMRSDGSVFIKGTSLSCDFSDHIQLNSKLIDLN</sequence>
<evidence type="ECO:0000313" key="2">
    <source>
        <dbReference type="Proteomes" id="UP000036471"/>
    </source>
</evidence>
<dbReference type="EMBL" id="JTHG01000111">
    <property type="protein sequence ID" value="KMO23473.1"/>
    <property type="molecule type" value="Genomic_DNA"/>
</dbReference>
<comment type="caution">
    <text evidence="1">The sequence shown here is derived from an EMBL/GenBank/DDBJ whole genome shotgun (WGS) entry which is preliminary data.</text>
</comment>
<reference evidence="1 2" key="1">
    <citation type="submission" date="2014-11" db="EMBL/GenBank/DDBJ databases">
        <title>Comparative genomics of Methylobacterium species.</title>
        <authorList>
            <person name="Chaudhry V."/>
            <person name="Patil P.B."/>
        </authorList>
    </citation>
    <scope>NUCLEOTIDE SEQUENCE [LARGE SCALE GENOMIC DNA]</scope>
    <source>
        <strain evidence="1 2">SE3.6</strain>
    </source>
</reference>
<dbReference type="Proteomes" id="UP000036471">
    <property type="component" value="Unassembled WGS sequence"/>
</dbReference>
<proteinExistence type="predicted"/>
<accession>A0ABR5HD03</accession>
<keyword evidence="2" id="KW-1185">Reference proteome</keyword>
<organism evidence="1 2">
    <name type="scientific">Methylobacterium indicum</name>
    <dbReference type="NCBI Taxonomy" id="1775910"/>
    <lineage>
        <taxon>Bacteria</taxon>
        <taxon>Pseudomonadati</taxon>
        <taxon>Pseudomonadota</taxon>
        <taxon>Alphaproteobacteria</taxon>
        <taxon>Hyphomicrobiales</taxon>
        <taxon>Methylobacteriaceae</taxon>
        <taxon>Methylobacterium</taxon>
    </lineage>
</organism>
<name>A0ABR5HD03_9HYPH</name>
<protein>
    <submittedName>
        <fullName evidence="1">Uncharacterized protein</fullName>
    </submittedName>
</protein>
<evidence type="ECO:0000313" key="1">
    <source>
        <dbReference type="EMBL" id="KMO23473.1"/>
    </source>
</evidence>